<dbReference type="STRING" id="391625.PPSIR1_16980"/>
<protein>
    <submittedName>
        <fullName evidence="2">Uncharacterized protein</fullName>
    </submittedName>
</protein>
<dbReference type="AlphaFoldDB" id="A6GGI9"/>
<keyword evidence="3" id="KW-1185">Reference proteome</keyword>
<dbReference type="RefSeq" id="WP_006975829.1">
    <property type="nucleotide sequence ID" value="NZ_ABCS01000107.1"/>
</dbReference>
<name>A6GGI9_9BACT</name>
<comment type="caution">
    <text evidence="2">The sequence shown here is derived from an EMBL/GenBank/DDBJ whole genome shotgun (WGS) entry which is preliminary data.</text>
</comment>
<proteinExistence type="predicted"/>
<gene>
    <name evidence="2" type="ORF">PPSIR1_16980</name>
</gene>
<dbReference type="EMBL" id="ABCS01000107">
    <property type="protein sequence ID" value="EDM75015.1"/>
    <property type="molecule type" value="Genomic_DNA"/>
</dbReference>
<feature type="compositionally biased region" description="Pro residues" evidence="1">
    <location>
        <begin position="250"/>
        <end position="269"/>
    </location>
</feature>
<feature type="region of interest" description="Disordered" evidence="1">
    <location>
        <begin position="149"/>
        <end position="169"/>
    </location>
</feature>
<feature type="region of interest" description="Disordered" evidence="1">
    <location>
        <begin position="209"/>
        <end position="281"/>
    </location>
</feature>
<sequence length="424" mass="44321">MDLFTAEAKLLSTRRLWVDVKRYALLHEVARKGTIRRNKRVSTVTLGLAGITTLAAVAAGSLEDVAQTVAFGFNLVCALGTSISKLIEERSDAPNRAANHAKKKHDLEDLLLRIDTVGVHIREAVHGKRQYDVEALDRALADLRKVARDAEPQNEVDGDGSLGEEAEEAVDDTSIAVALSEVRRLRELPEGEAASGKLEVIAPSASARAARELEATTQSAEPPAVERKRAKVARSQADEAGSFAQLPEARPVPAPPAAVPSPTPVPAAAPKPAAATAPGAPTFSRSAELADAGAVAKEVILGDGAQFGLEALGDDDDAEAFEDESEVPEEQEEQGEEAAPVELEAPARPSVFETMDADGELPPPLAGEVPLGEAGGASGNPATVLHGLPVLDEGELDVAPEGVSGIVAVQRRKTGPTRREGGAR</sequence>
<organism evidence="2 3">
    <name type="scientific">Plesiocystis pacifica SIR-1</name>
    <dbReference type="NCBI Taxonomy" id="391625"/>
    <lineage>
        <taxon>Bacteria</taxon>
        <taxon>Pseudomonadati</taxon>
        <taxon>Myxococcota</taxon>
        <taxon>Polyangia</taxon>
        <taxon>Nannocystales</taxon>
        <taxon>Nannocystaceae</taxon>
        <taxon>Plesiocystis</taxon>
    </lineage>
</organism>
<accession>A6GGI9</accession>
<feature type="compositionally biased region" description="Low complexity" evidence="1">
    <location>
        <begin position="337"/>
        <end position="349"/>
    </location>
</feature>
<feature type="region of interest" description="Disordered" evidence="1">
    <location>
        <begin position="318"/>
        <end position="381"/>
    </location>
</feature>
<evidence type="ECO:0000313" key="2">
    <source>
        <dbReference type="EMBL" id="EDM75015.1"/>
    </source>
</evidence>
<evidence type="ECO:0000256" key="1">
    <source>
        <dbReference type="SAM" id="MobiDB-lite"/>
    </source>
</evidence>
<dbReference type="Proteomes" id="UP000005801">
    <property type="component" value="Unassembled WGS sequence"/>
</dbReference>
<evidence type="ECO:0000313" key="3">
    <source>
        <dbReference type="Proteomes" id="UP000005801"/>
    </source>
</evidence>
<feature type="compositionally biased region" description="Acidic residues" evidence="1">
    <location>
        <begin position="318"/>
        <end position="336"/>
    </location>
</feature>
<reference evidence="2 3" key="1">
    <citation type="submission" date="2007-06" db="EMBL/GenBank/DDBJ databases">
        <authorList>
            <person name="Shimkets L."/>
            <person name="Ferriera S."/>
            <person name="Johnson J."/>
            <person name="Kravitz S."/>
            <person name="Beeson K."/>
            <person name="Sutton G."/>
            <person name="Rogers Y.-H."/>
            <person name="Friedman R."/>
            <person name="Frazier M."/>
            <person name="Venter J.C."/>
        </authorList>
    </citation>
    <scope>NUCLEOTIDE SEQUENCE [LARGE SCALE GENOMIC DNA]</scope>
    <source>
        <strain evidence="2 3">SIR-1</strain>
    </source>
</reference>
<feature type="compositionally biased region" description="Low complexity" evidence="1">
    <location>
        <begin position="270"/>
        <end position="281"/>
    </location>
</feature>
<feature type="compositionally biased region" description="Acidic residues" evidence="1">
    <location>
        <begin position="152"/>
        <end position="169"/>
    </location>
</feature>